<keyword evidence="1" id="KW-0378">Hydrolase</keyword>
<dbReference type="GO" id="GO:0000160">
    <property type="term" value="P:phosphorelay signal transduction system"/>
    <property type="evidence" value="ECO:0007669"/>
    <property type="project" value="InterPro"/>
</dbReference>
<reference evidence="4 5" key="2">
    <citation type="journal article" date="2011" name="J. Bacteriol.">
        <title>Genome Sequence of Kosmotoga olearia Strain TBF 19.5.1, a Thermophilic Bacterium with a Wide Growth Temperature Range, Isolated from the Troll B Oil Platform in the North Sea.</title>
        <authorList>
            <person name="Swithers K.S."/>
            <person name="Dipippo J.L."/>
            <person name="Bruce D.C."/>
            <person name="Detter C."/>
            <person name="Tapia R."/>
            <person name="Han S."/>
            <person name="Goodwin L.A."/>
            <person name="Han J."/>
            <person name="Woyke T."/>
            <person name="Pitluck S."/>
            <person name="Pennacchio L."/>
            <person name="Nolan M."/>
            <person name="Mikhailova N."/>
            <person name="Land M.L."/>
            <person name="Nesbo C.L."/>
            <person name="Gogarten J.P."/>
            <person name="Noll K.M."/>
        </authorList>
    </citation>
    <scope>NUCLEOTIDE SEQUENCE [LARGE SCALE GENOMIC DNA]</scope>
    <source>
        <strain evidence="5">ATCC BAA-1733 / DSM 21960 / TBF 19.5.1</strain>
    </source>
</reference>
<dbReference type="SUPFAM" id="SSF81606">
    <property type="entry name" value="PP2C-like"/>
    <property type="match status" value="1"/>
</dbReference>
<dbReference type="SMART" id="SM00331">
    <property type="entry name" value="PP2C_SIG"/>
    <property type="match status" value="1"/>
</dbReference>
<dbReference type="Pfam" id="PF00072">
    <property type="entry name" value="Response_reg"/>
    <property type="match status" value="1"/>
</dbReference>
<organism evidence="4 5">
    <name type="scientific">Kosmotoga olearia (strain ATCC BAA-1733 / DSM 21960 / TBF 19.5.1)</name>
    <dbReference type="NCBI Taxonomy" id="521045"/>
    <lineage>
        <taxon>Bacteria</taxon>
        <taxon>Thermotogati</taxon>
        <taxon>Thermotogota</taxon>
        <taxon>Thermotogae</taxon>
        <taxon>Kosmotogales</taxon>
        <taxon>Kosmotogaceae</taxon>
        <taxon>Kosmotoga</taxon>
    </lineage>
</organism>
<feature type="modified residue" description="4-aspartylphosphate" evidence="2">
    <location>
        <position position="52"/>
    </location>
</feature>
<evidence type="ECO:0000313" key="4">
    <source>
        <dbReference type="EMBL" id="ACR79163.1"/>
    </source>
</evidence>
<dbReference type="Pfam" id="PF07228">
    <property type="entry name" value="SpoIIE"/>
    <property type="match status" value="1"/>
</dbReference>
<dbReference type="InterPro" id="IPR001789">
    <property type="entry name" value="Sig_transdc_resp-reg_receiver"/>
</dbReference>
<dbReference type="InterPro" id="IPR036457">
    <property type="entry name" value="PPM-type-like_dom_sf"/>
</dbReference>
<dbReference type="HOGENOM" id="CLU_000445_43_7_0"/>
<reference evidence="4 5" key="1">
    <citation type="submission" date="2009-06" db="EMBL/GenBank/DDBJ databases">
        <title>Complete sequence of Thermotogales bacterium TBF 19.5.1.</title>
        <authorList>
            <consortium name="US DOE Joint Genome Institute"/>
            <person name="Lucas S."/>
            <person name="Copeland A."/>
            <person name="Lapidus A."/>
            <person name="Glavina del Rio T."/>
            <person name="Tice H."/>
            <person name="Bruce D."/>
            <person name="Goodwin L."/>
            <person name="Pitluck S."/>
            <person name="Chertkov O."/>
            <person name="Brettin T."/>
            <person name="Detter J.C."/>
            <person name="Han C."/>
            <person name="Schmutz J."/>
            <person name="Larimer F."/>
            <person name="Land M."/>
            <person name="Hauser L."/>
            <person name="Kyrpides N."/>
            <person name="Ovchinnikova G."/>
            <person name="Noll K."/>
        </authorList>
    </citation>
    <scope>NUCLEOTIDE SEQUENCE [LARGE SCALE GENOMIC DNA]</scope>
    <source>
        <strain evidence="5">ATCC BAA-1733 / DSM 21960 / TBF 19.5.1</strain>
    </source>
</reference>
<dbReference type="InterPro" id="IPR011006">
    <property type="entry name" value="CheY-like_superfamily"/>
</dbReference>
<dbReference type="EMBL" id="CP001634">
    <property type="protein sequence ID" value="ACR79163.1"/>
    <property type="molecule type" value="Genomic_DNA"/>
</dbReference>
<dbReference type="Gene3D" id="3.40.50.2300">
    <property type="match status" value="1"/>
</dbReference>
<evidence type="ECO:0000313" key="5">
    <source>
        <dbReference type="Proteomes" id="UP000002382"/>
    </source>
</evidence>
<dbReference type="STRING" id="521045.Kole_0440"/>
<evidence type="ECO:0000259" key="3">
    <source>
        <dbReference type="PROSITE" id="PS50110"/>
    </source>
</evidence>
<dbReference type="PROSITE" id="PS50110">
    <property type="entry name" value="RESPONSE_REGULATORY"/>
    <property type="match status" value="1"/>
</dbReference>
<dbReference type="PANTHER" id="PTHR43156:SF2">
    <property type="entry name" value="STAGE II SPORULATION PROTEIN E"/>
    <property type="match status" value="1"/>
</dbReference>
<dbReference type="InterPro" id="IPR001932">
    <property type="entry name" value="PPM-type_phosphatase-like_dom"/>
</dbReference>
<accession>C5CE55</accession>
<sequence>MKRVLVIDDDRTVRMLLKVILKKAGYDVVECANGKTSLKKAESFKPDLILLDLMLPDINGLQLLETFTSKENLKDVPIIVLTGSTDEENKLTALRSGAVDFITKPFLSEEVLLRVRTQLRIHSLIHSLQEAVEKLQDDVAAAAKIQKALVPVSTPQGFRDRVNWIYEPSYNVGGDIFDFIKLNDEKELIYLADVAGHGVKAAMLSVIFHRFVEDYVENIKNQGEKLELSKLIRALEDNFKFDKFDLFITTVAVVIDRKNMRIEIGNAGHPSPFFMKKKDRKTFFVNDPVESMLGLGLVEGKTKVLEINRGDRIYLFTDGVIEVVNSSGTQFGLENLKKNLEKNIWSKLEESVKDLFNEVKTYKNGEHFEDDVTIIGIEFTG</sequence>
<dbReference type="OrthoDB" id="39761at2"/>
<dbReference type="eggNOG" id="COG2208">
    <property type="taxonomic scope" value="Bacteria"/>
</dbReference>
<dbReference type="InterPro" id="IPR052016">
    <property type="entry name" value="Bact_Sigma-Reg"/>
</dbReference>
<dbReference type="AlphaFoldDB" id="C5CE55"/>
<evidence type="ECO:0000256" key="1">
    <source>
        <dbReference type="ARBA" id="ARBA00022801"/>
    </source>
</evidence>
<dbReference type="PANTHER" id="PTHR43156">
    <property type="entry name" value="STAGE II SPORULATION PROTEIN E-RELATED"/>
    <property type="match status" value="1"/>
</dbReference>
<proteinExistence type="predicted"/>
<feature type="domain" description="Response regulatory" evidence="3">
    <location>
        <begin position="3"/>
        <end position="119"/>
    </location>
</feature>
<dbReference type="SUPFAM" id="SSF52172">
    <property type="entry name" value="CheY-like"/>
    <property type="match status" value="1"/>
</dbReference>
<keyword evidence="2" id="KW-0597">Phosphoprotein</keyword>
<dbReference type="KEGG" id="kol:Kole_0440"/>
<dbReference type="Gene3D" id="3.60.40.10">
    <property type="entry name" value="PPM-type phosphatase domain"/>
    <property type="match status" value="1"/>
</dbReference>
<dbReference type="GO" id="GO:0016791">
    <property type="term" value="F:phosphatase activity"/>
    <property type="evidence" value="ECO:0007669"/>
    <property type="project" value="TreeGrafter"/>
</dbReference>
<dbReference type="SMART" id="SM00448">
    <property type="entry name" value="REC"/>
    <property type="match status" value="1"/>
</dbReference>
<evidence type="ECO:0000256" key="2">
    <source>
        <dbReference type="PROSITE-ProRule" id="PRU00169"/>
    </source>
</evidence>
<dbReference type="Proteomes" id="UP000002382">
    <property type="component" value="Chromosome"/>
</dbReference>
<keyword evidence="5" id="KW-1185">Reference proteome</keyword>
<dbReference type="eggNOG" id="COG0745">
    <property type="taxonomic scope" value="Bacteria"/>
</dbReference>
<dbReference type="RefSeq" id="WP_012744950.1">
    <property type="nucleotide sequence ID" value="NC_012785.1"/>
</dbReference>
<gene>
    <name evidence="4" type="ordered locus">Kole_0440</name>
</gene>
<name>C5CE55_KOSOT</name>
<protein>
    <submittedName>
        <fullName evidence="4">Response regulator receiver modulated serine phosphatase</fullName>
    </submittedName>
</protein>